<evidence type="ECO:0000313" key="2">
    <source>
        <dbReference type="Proteomes" id="UP000183315"/>
    </source>
</evidence>
<dbReference type="STRING" id="1043493.SAMN05421637_1032"/>
<evidence type="ECO:0008006" key="3">
    <source>
        <dbReference type="Google" id="ProtNLM"/>
    </source>
</evidence>
<accession>A0A1H6WX36</accession>
<dbReference type="Gene3D" id="1.10.260.40">
    <property type="entry name" value="lambda repressor-like DNA-binding domains"/>
    <property type="match status" value="1"/>
</dbReference>
<reference evidence="2" key="1">
    <citation type="submission" date="2016-10" db="EMBL/GenBank/DDBJ databases">
        <authorList>
            <person name="Varghese N."/>
        </authorList>
    </citation>
    <scope>NUCLEOTIDE SEQUENCE [LARGE SCALE GENOMIC DNA]</scope>
    <source>
        <strain evidence="2">DSM 24868</strain>
    </source>
</reference>
<dbReference type="OrthoDB" id="5148115at2"/>
<sequence length="96" mass="10268">MARITEAQVAEVRRRVEAGERRIDVAEALGISKASVDSIMTGRRGGPSKRSGTLTDDVKARIRELASTGMSQSAIAREVGTSQQMVSKLLKEQPAG</sequence>
<proteinExistence type="predicted"/>
<dbReference type="GO" id="GO:0003677">
    <property type="term" value="F:DNA binding"/>
    <property type="evidence" value="ECO:0007669"/>
    <property type="project" value="InterPro"/>
</dbReference>
<name>A0A1H6WX36_9MICO</name>
<dbReference type="Proteomes" id="UP000183315">
    <property type="component" value="Unassembled WGS sequence"/>
</dbReference>
<organism evidence="1 2">
    <name type="scientific">Demequina mangrovi</name>
    <dbReference type="NCBI Taxonomy" id="1043493"/>
    <lineage>
        <taxon>Bacteria</taxon>
        <taxon>Bacillati</taxon>
        <taxon>Actinomycetota</taxon>
        <taxon>Actinomycetes</taxon>
        <taxon>Micrococcales</taxon>
        <taxon>Demequinaceae</taxon>
        <taxon>Demequina</taxon>
    </lineage>
</organism>
<dbReference type="InterPro" id="IPR009057">
    <property type="entry name" value="Homeodomain-like_sf"/>
</dbReference>
<gene>
    <name evidence="1" type="ORF">SAMN05421637_1032</name>
</gene>
<protein>
    <recommendedName>
        <fullName evidence="3">Helix-turn-helix domain-containing protein</fullName>
    </recommendedName>
</protein>
<dbReference type="AlphaFoldDB" id="A0A1H6WX36"/>
<dbReference type="RefSeq" id="WP_042213090.1">
    <property type="nucleotide sequence ID" value="NZ_BBLU01000003.1"/>
</dbReference>
<dbReference type="InterPro" id="IPR010982">
    <property type="entry name" value="Lambda_DNA-bd_dom_sf"/>
</dbReference>
<dbReference type="Gene3D" id="1.10.10.60">
    <property type="entry name" value="Homeodomain-like"/>
    <property type="match status" value="1"/>
</dbReference>
<evidence type="ECO:0000313" key="1">
    <source>
        <dbReference type="EMBL" id="SEJ17042.1"/>
    </source>
</evidence>
<dbReference type="EMBL" id="FNZI01000002">
    <property type="protein sequence ID" value="SEJ17042.1"/>
    <property type="molecule type" value="Genomic_DNA"/>
</dbReference>
<keyword evidence="2" id="KW-1185">Reference proteome</keyword>
<dbReference type="SUPFAM" id="SSF46689">
    <property type="entry name" value="Homeodomain-like"/>
    <property type="match status" value="1"/>
</dbReference>